<evidence type="ECO:0000313" key="5">
    <source>
        <dbReference type="Proteomes" id="UP001152604"/>
    </source>
</evidence>
<dbReference type="Proteomes" id="UP001152604">
    <property type="component" value="Unassembled WGS sequence"/>
</dbReference>
<dbReference type="InterPro" id="IPR058163">
    <property type="entry name" value="LysR-type_TF_proteobact-type"/>
</dbReference>
<dbReference type="EMBL" id="CAKXZS010000009">
    <property type="protein sequence ID" value="CAH2396731.1"/>
    <property type="molecule type" value="Genomic_DNA"/>
</dbReference>
<dbReference type="PANTHER" id="PTHR30537:SF5">
    <property type="entry name" value="HTH-TYPE TRANSCRIPTIONAL ACTIVATOR TTDR-RELATED"/>
    <property type="match status" value="1"/>
</dbReference>
<proteinExistence type="inferred from homology"/>
<evidence type="ECO:0000256" key="1">
    <source>
        <dbReference type="ARBA" id="ARBA00009437"/>
    </source>
</evidence>
<evidence type="ECO:0000259" key="3">
    <source>
        <dbReference type="Pfam" id="PF03466"/>
    </source>
</evidence>
<dbReference type="Pfam" id="PF03466">
    <property type="entry name" value="LysR_substrate"/>
    <property type="match status" value="1"/>
</dbReference>
<organism evidence="4 5">
    <name type="scientific">Mesorhizobium ventifaucium</name>
    <dbReference type="NCBI Taxonomy" id="666020"/>
    <lineage>
        <taxon>Bacteria</taxon>
        <taxon>Pseudomonadati</taxon>
        <taxon>Pseudomonadota</taxon>
        <taxon>Alphaproteobacteria</taxon>
        <taxon>Hyphomicrobiales</taxon>
        <taxon>Phyllobacteriaceae</taxon>
        <taxon>Mesorhizobium</taxon>
    </lineage>
</organism>
<accession>A0ABN8JFW8</accession>
<reference evidence="4" key="1">
    <citation type="submission" date="2022-03" db="EMBL/GenBank/DDBJ databases">
        <authorList>
            <person name="Brunel B."/>
        </authorList>
    </citation>
    <scope>NUCLEOTIDE SEQUENCE</scope>
    <source>
        <strain evidence="4">STM4922sample</strain>
    </source>
</reference>
<dbReference type="RefSeq" id="WP_254023932.1">
    <property type="nucleotide sequence ID" value="NZ_CAKXZS010000009.1"/>
</dbReference>
<name>A0ABN8JFW8_9HYPH</name>
<dbReference type="SUPFAM" id="SSF53850">
    <property type="entry name" value="Periplasmic binding protein-like II"/>
    <property type="match status" value="1"/>
</dbReference>
<gene>
    <name evidence="4" type="ORF">MES4922_170125</name>
</gene>
<sequence>MVVDNAEAALRAARSGVGIALLPLGVAAHDLLSGRLVRVLGDCRQDGGAFHVVFPSNRHMPAAQRAFIDHVVAESEVMLARHAKAAAMQAGPLPGELRPGSIKWDKGSERSLRKHPAW</sequence>
<keyword evidence="5" id="KW-1185">Reference proteome</keyword>
<feature type="domain" description="LysR substrate-binding" evidence="3">
    <location>
        <begin position="1"/>
        <end position="74"/>
    </location>
</feature>
<evidence type="ECO:0000256" key="2">
    <source>
        <dbReference type="SAM" id="MobiDB-lite"/>
    </source>
</evidence>
<feature type="region of interest" description="Disordered" evidence="2">
    <location>
        <begin position="90"/>
        <end position="118"/>
    </location>
</feature>
<comment type="similarity">
    <text evidence="1">Belongs to the LysR transcriptional regulatory family.</text>
</comment>
<dbReference type="PANTHER" id="PTHR30537">
    <property type="entry name" value="HTH-TYPE TRANSCRIPTIONAL REGULATOR"/>
    <property type="match status" value="1"/>
</dbReference>
<comment type="caution">
    <text evidence="4">The sequence shown here is derived from an EMBL/GenBank/DDBJ whole genome shotgun (WGS) entry which is preliminary data.</text>
</comment>
<dbReference type="Gene3D" id="3.40.190.290">
    <property type="match status" value="1"/>
</dbReference>
<protein>
    <recommendedName>
        <fullName evidence="3">LysR substrate-binding domain-containing protein</fullName>
    </recommendedName>
</protein>
<dbReference type="InterPro" id="IPR005119">
    <property type="entry name" value="LysR_subst-bd"/>
</dbReference>
<evidence type="ECO:0000313" key="4">
    <source>
        <dbReference type="EMBL" id="CAH2396731.1"/>
    </source>
</evidence>